<dbReference type="Pfam" id="PF00534">
    <property type="entry name" value="Glycos_transf_1"/>
    <property type="match status" value="1"/>
</dbReference>
<evidence type="ECO:0000259" key="2">
    <source>
        <dbReference type="Pfam" id="PF13579"/>
    </source>
</evidence>
<protein>
    <submittedName>
        <fullName evidence="3">Glycosyltransferase involved in cell wall biosynthesis</fullName>
    </submittedName>
</protein>
<dbReference type="OrthoDB" id="502646at2"/>
<keyword evidence="3" id="KW-0808">Transferase</keyword>
<keyword evidence="4" id="KW-1185">Reference proteome</keyword>
<dbReference type="SUPFAM" id="SSF53756">
    <property type="entry name" value="UDP-Glycosyltransferase/glycogen phosphorylase"/>
    <property type="match status" value="1"/>
</dbReference>
<reference evidence="3 4" key="1">
    <citation type="submission" date="2018-10" db="EMBL/GenBank/DDBJ databases">
        <title>Genomic Encyclopedia of Archaeal and Bacterial Type Strains, Phase II (KMG-II): from individual species to whole genera.</title>
        <authorList>
            <person name="Goeker M."/>
        </authorList>
    </citation>
    <scope>NUCLEOTIDE SEQUENCE [LARGE SCALE GENOMIC DNA]</scope>
    <source>
        <strain evidence="3 4">DSM 23424</strain>
    </source>
</reference>
<accession>A0A3L9YJ79</accession>
<dbReference type="Proteomes" id="UP000271339">
    <property type="component" value="Unassembled WGS sequence"/>
</dbReference>
<dbReference type="InterPro" id="IPR001296">
    <property type="entry name" value="Glyco_trans_1"/>
</dbReference>
<evidence type="ECO:0000313" key="3">
    <source>
        <dbReference type="EMBL" id="RMA57988.1"/>
    </source>
</evidence>
<evidence type="ECO:0000259" key="1">
    <source>
        <dbReference type="Pfam" id="PF00534"/>
    </source>
</evidence>
<dbReference type="Gene3D" id="3.40.50.2000">
    <property type="entry name" value="Glycogen Phosphorylase B"/>
    <property type="match status" value="2"/>
</dbReference>
<dbReference type="AlphaFoldDB" id="A0A3L9YJ79"/>
<comment type="caution">
    <text evidence="3">The sequence shown here is derived from an EMBL/GenBank/DDBJ whole genome shotgun (WGS) entry which is preliminary data.</text>
</comment>
<dbReference type="GO" id="GO:0016757">
    <property type="term" value="F:glycosyltransferase activity"/>
    <property type="evidence" value="ECO:0007669"/>
    <property type="project" value="InterPro"/>
</dbReference>
<proteinExistence type="predicted"/>
<dbReference type="InterPro" id="IPR028098">
    <property type="entry name" value="Glyco_trans_4-like_N"/>
</dbReference>
<gene>
    <name evidence="3" type="ORF">BXY75_2796</name>
</gene>
<dbReference type="PANTHER" id="PTHR12526">
    <property type="entry name" value="GLYCOSYLTRANSFERASE"/>
    <property type="match status" value="1"/>
</dbReference>
<dbReference type="RefSeq" id="WP_121908328.1">
    <property type="nucleotide sequence ID" value="NZ_REFC01000014.1"/>
</dbReference>
<dbReference type="Pfam" id="PF13579">
    <property type="entry name" value="Glyco_trans_4_4"/>
    <property type="match status" value="1"/>
</dbReference>
<dbReference type="EMBL" id="REFC01000014">
    <property type="protein sequence ID" value="RMA57988.1"/>
    <property type="molecule type" value="Genomic_DNA"/>
</dbReference>
<name>A0A3L9YJ79_9FLAO</name>
<organism evidence="3 4">
    <name type="scientific">Ulvibacter antarcticus</name>
    <dbReference type="NCBI Taxonomy" id="442714"/>
    <lineage>
        <taxon>Bacteria</taxon>
        <taxon>Pseudomonadati</taxon>
        <taxon>Bacteroidota</taxon>
        <taxon>Flavobacteriia</taxon>
        <taxon>Flavobacteriales</taxon>
        <taxon>Flavobacteriaceae</taxon>
        <taxon>Ulvibacter</taxon>
    </lineage>
</organism>
<sequence>MHLAFLTSEYPHPSVNRAAGIGTSIKNLAEGLVEKNIKISLFIYGQDTNLVFEESGITFHLIKHINYPFLGWLRYRKHIASYINKVAKKEKIDAIEAADWTGITAFMKLSIPLVIRLHGTDAYFCHLEGRSQKKKNRWFEATALKNADAIISVSDYTAKMTTEIFGLKSNITTLYNGIDTNKFKPLHLPKEANTILYFGTIVRKKGVLDLAKAFQILKNENPDATLTLIGKDNVDIFEKRSTLELFNELLDEKYRSSVKHLQHMPYEDVVKEIAKAGVVVLPSRAEAFPMSWLEAMAMEKALVTSNIGWAKELMIADKTGLMVSPDDHQGLAEAILKILNDEKLANEFGINARKRIVDHFSSEIIVDKNIEYYKTLTS</sequence>
<feature type="domain" description="Glycosyltransferase subfamily 4-like N-terminal" evidence="2">
    <location>
        <begin position="20"/>
        <end position="177"/>
    </location>
</feature>
<evidence type="ECO:0000313" key="4">
    <source>
        <dbReference type="Proteomes" id="UP000271339"/>
    </source>
</evidence>
<dbReference type="CDD" id="cd03801">
    <property type="entry name" value="GT4_PimA-like"/>
    <property type="match status" value="1"/>
</dbReference>
<feature type="domain" description="Glycosyl transferase family 1" evidence="1">
    <location>
        <begin position="181"/>
        <end position="355"/>
    </location>
</feature>